<sequence length="178" mass="20506">MGNIAYPIEFGQLRAGIEADDEVNYYDICNMPLEIHFEIGEIEFQPSREGLSYTKRTINALLARMRNVKQEIFNNVKAQSDAIDNVWDKVKFLNTMKDQLCMNDAATACLKKLPENVKSDYYSTDVRVLETEMKNFNIRVSAYKMSSYASTLTQISQFTHKTYGDPEKLTIDSPFRTK</sequence>
<dbReference type="EMBL" id="WJBH02000296">
    <property type="protein sequence ID" value="KAI9549448.1"/>
    <property type="molecule type" value="Genomic_DNA"/>
</dbReference>
<gene>
    <name evidence="1" type="ORF">GHT06_001848</name>
</gene>
<dbReference type="Proteomes" id="UP000820818">
    <property type="component" value="Unassembled WGS sequence"/>
</dbReference>
<evidence type="ECO:0000313" key="1">
    <source>
        <dbReference type="EMBL" id="KAI9549448.1"/>
    </source>
</evidence>
<name>A0AAD5PLA3_9CRUS</name>
<dbReference type="AlphaFoldDB" id="A0AAD5PLA3"/>
<proteinExistence type="predicted"/>
<comment type="caution">
    <text evidence="1">The sequence shown here is derived from an EMBL/GenBank/DDBJ whole genome shotgun (WGS) entry which is preliminary data.</text>
</comment>
<organism evidence="1 2">
    <name type="scientific">Daphnia sinensis</name>
    <dbReference type="NCBI Taxonomy" id="1820382"/>
    <lineage>
        <taxon>Eukaryota</taxon>
        <taxon>Metazoa</taxon>
        <taxon>Ecdysozoa</taxon>
        <taxon>Arthropoda</taxon>
        <taxon>Crustacea</taxon>
        <taxon>Branchiopoda</taxon>
        <taxon>Diplostraca</taxon>
        <taxon>Cladocera</taxon>
        <taxon>Anomopoda</taxon>
        <taxon>Daphniidae</taxon>
        <taxon>Daphnia</taxon>
        <taxon>Daphnia similis group</taxon>
    </lineage>
</organism>
<keyword evidence="2" id="KW-1185">Reference proteome</keyword>
<accession>A0AAD5PLA3</accession>
<reference evidence="1" key="1">
    <citation type="submission" date="2022-05" db="EMBL/GenBank/DDBJ databases">
        <title>A multi-omics perspective on studying reproductive biology in Daphnia sinensis.</title>
        <authorList>
            <person name="Jia J."/>
        </authorList>
    </citation>
    <scope>NUCLEOTIDE SEQUENCE</scope>
    <source>
        <strain evidence="1">WSL</strain>
    </source>
</reference>
<evidence type="ECO:0000313" key="2">
    <source>
        <dbReference type="Proteomes" id="UP000820818"/>
    </source>
</evidence>
<protein>
    <submittedName>
        <fullName evidence="1">Uncharacterized protein</fullName>
    </submittedName>
</protein>